<dbReference type="Gene3D" id="2.60.40.10">
    <property type="entry name" value="Immunoglobulins"/>
    <property type="match status" value="2"/>
</dbReference>
<keyword evidence="3" id="KW-0812">Transmembrane</keyword>
<dbReference type="Pfam" id="PF17786">
    <property type="entry name" value="Mannosidase_ig"/>
    <property type="match status" value="1"/>
</dbReference>
<keyword evidence="2" id="KW-0326">Glycosidase</keyword>
<keyword evidence="7" id="KW-1185">Reference proteome</keyword>
<proteinExistence type="inferred from homology"/>
<feature type="domain" description="Beta-mannosidase Ig-fold" evidence="4">
    <location>
        <begin position="668"/>
        <end position="729"/>
    </location>
</feature>
<dbReference type="InParanoid" id="A0A1V9XKS5"/>
<feature type="domain" description="Mannosidase Ig/CBM-like" evidence="5">
    <location>
        <begin position="553"/>
        <end position="643"/>
    </location>
</feature>
<comment type="caution">
    <text evidence="6">The sequence shown here is derived from an EMBL/GenBank/DDBJ whole genome shotgun (WGS) entry which is preliminary data.</text>
</comment>
<evidence type="ECO:0000313" key="7">
    <source>
        <dbReference type="Proteomes" id="UP000192247"/>
    </source>
</evidence>
<dbReference type="SUPFAM" id="SSF51445">
    <property type="entry name" value="(Trans)glycosidases"/>
    <property type="match status" value="1"/>
</dbReference>
<evidence type="ECO:0000259" key="5">
    <source>
        <dbReference type="Pfam" id="PF17786"/>
    </source>
</evidence>
<dbReference type="FunCoup" id="A0A1V9XKS5">
    <property type="interactions" value="442"/>
</dbReference>
<dbReference type="GO" id="GO:0006516">
    <property type="term" value="P:glycoprotein catabolic process"/>
    <property type="evidence" value="ECO:0007669"/>
    <property type="project" value="TreeGrafter"/>
</dbReference>
<dbReference type="Gene3D" id="3.20.20.80">
    <property type="entry name" value="Glycosidases"/>
    <property type="match status" value="1"/>
</dbReference>
<dbReference type="STRING" id="418985.A0A1V9XKS5"/>
<dbReference type="OrthoDB" id="2866996at2759"/>
<organism evidence="6 7">
    <name type="scientific">Tropilaelaps mercedesae</name>
    <dbReference type="NCBI Taxonomy" id="418985"/>
    <lineage>
        <taxon>Eukaryota</taxon>
        <taxon>Metazoa</taxon>
        <taxon>Ecdysozoa</taxon>
        <taxon>Arthropoda</taxon>
        <taxon>Chelicerata</taxon>
        <taxon>Arachnida</taxon>
        <taxon>Acari</taxon>
        <taxon>Parasitiformes</taxon>
        <taxon>Mesostigmata</taxon>
        <taxon>Gamasina</taxon>
        <taxon>Dermanyssoidea</taxon>
        <taxon>Laelapidae</taxon>
        <taxon>Tropilaelaps</taxon>
    </lineage>
</organism>
<name>A0A1V9XKS5_9ACAR</name>
<dbReference type="PANTHER" id="PTHR43730">
    <property type="entry name" value="BETA-MANNOSIDASE"/>
    <property type="match status" value="1"/>
</dbReference>
<evidence type="ECO:0000313" key="6">
    <source>
        <dbReference type="EMBL" id="OQR74056.1"/>
    </source>
</evidence>
<dbReference type="Proteomes" id="UP000192247">
    <property type="component" value="Unassembled WGS sequence"/>
</dbReference>
<comment type="similarity">
    <text evidence="1">Belongs to the glycosyl hydrolase 2 family.</text>
</comment>
<sequence>MDDFVKMRNAKGMQQKLPRRVNLLVHRTVAFFLLLRYVRLYVRLFPDNAWNVTLVLYLEGNELPSEILVKVDLENVGQIYIGTEPIINGSVTMTSINVDENAVSRWWPNGLGRQALYYLKVKAGGSSKDVRVGFRTIELVQNTIAGVTGLTFFFRVNGWPIYAKGSNLIPLDVLPERVTREKIRSLMLAAKDANMNMLRVWGGGIYEQDELYDAADELGILIWQDLMFACALYPTNKEFLDTVSEEVRQNIRRLQHHPSIALWAGNNENEEAIASFWWPEMAFNLKRYKDDYRTLYVHSIKPIVEELDPWRSYLVSSPTNGIESERNNYISSPGNTLYGDVHFYNNIMDSWKPDNFPTARFVSEFGFQSFPSLRTWKQATDDPNDLIFPLSELANHRQHHNVVDKISLHALAPTSPLLTVQSYVTDWTVLVIPGNSNIERKIFAKFIGPKKSLSAQEQFRVFCYLSQIHQAMSVKTAVEKFRRDRSQLKKQSGEGNNMGALYWQLNDIWQAPTWASTEYDGTWKMLHNYAKNFFEPLLITAHQEKTFWPVKNRISVWMISDLETAMPVNVTLALYNFDSFSPVKTLSMQKDLCSDCSMEAVTIRVEDLFTGQCSPSTCFLVVSMWNTNYDLLSDNWLLLEPPKKITTMVESNVRIKSVQGANKTTDGRYAFDVEVQGDVPAPFTWLEAGDIAGHFSDNGFFLFESNKVVQFITTRSDVTASQLAEKISIIQYSRAVDLFKPTSNN</sequence>
<feature type="transmembrane region" description="Helical" evidence="3">
    <location>
        <begin position="21"/>
        <end position="38"/>
    </location>
</feature>
<dbReference type="AlphaFoldDB" id="A0A1V9XKS5"/>
<dbReference type="SUPFAM" id="SSF49303">
    <property type="entry name" value="beta-Galactosidase/glucuronidase domain"/>
    <property type="match status" value="3"/>
</dbReference>
<gene>
    <name evidence="6" type="ORF">BIW11_09343</name>
</gene>
<accession>A0A1V9XKS5</accession>
<dbReference type="InterPro" id="IPR017853">
    <property type="entry name" value="GH"/>
</dbReference>
<evidence type="ECO:0000256" key="3">
    <source>
        <dbReference type="SAM" id="Phobius"/>
    </source>
</evidence>
<dbReference type="InterPro" id="IPR050887">
    <property type="entry name" value="Beta-mannosidase_GH2"/>
</dbReference>
<reference evidence="6 7" key="1">
    <citation type="journal article" date="2017" name="Gigascience">
        <title>Draft genome of the honey bee ectoparasitic mite, Tropilaelaps mercedesae, is shaped by the parasitic life history.</title>
        <authorList>
            <person name="Dong X."/>
            <person name="Armstrong S.D."/>
            <person name="Xia D."/>
            <person name="Makepeace B.L."/>
            <person name="Darby A.C."/>
            <person name="Kadowaki T."/>
        </authorList>
    </citation>
    <scope>NUCLEOTIDE SEQUENCE [LARGE SCALE GENOMIC DNA]</scope>
    <source>
        <strain evidence="6">Wuxi-XJTLU</strain>
    </source>
</reference>
<dbReference type="InterPro" id="IPR036156">
    <property type="entry name" value="Beta-gal/glucu_dom_sf"/>
</dbReference>
<keyword evidence="3" id="KW-1133">Transmembrane helix</keyword>
<keyword evidence="3" id="KW-0472">Membrane</keyword>
<dbReference type="InterPro" id="IPR041447">
    <property type="entry name" value="Mannosidase_ig"/>
</dbReference>
<dbReference type="InterPro" id="IPR013783">
    <property type="entry name" value="Ig-like_fold"/>
</dbReference>
<dbReference type="GO" id="GO:0004567">
    <property type="term" value="F:beta-mannosidase activity"/>
    <property type="evidence" value="ECO:0007669"/>
    <property type="project" value="TreeGrafter"/>
</dbReference>
<dbReference type="PANTHER" id="PTHR43730:SF1">
    <property type="entry name" value="BETA-MANNOSIDASE"/>
    <property type="match status" value="1"/>
</dbReference>
<protein>
    <submittedName>
        <fullName evidence="6">Beta-mannosidase-like</fullName>
    </submittedName>
</protein>
<dbReference type="EMBL" id="MNPL01008785">
    <property type="protein sequence ID" value="OQR74056.1"/>
    <property type="molecule type" value="Genomic_DNA"/>
</dbReference>
<dbReference type="Pfam" id="PF17753">
    <property type="entry name" value="Ig_mannosidase"/>
    <property type="match status" value="1"/>
</dbReference>
<dbReference type="InterPro" id="IPR041625">
    <property type="entry name" value="Beta-mannosidase_Ig"/>
</dbReference>
<evidence type="ECO:0000256" key="2">
    <source>
        <dbReference type="ARBA" id="ARBA00023295"/>
    </source>
</evidence>
<keyword evidence="2" id="KW-0378">Hydrolase</keyword>
<evidence type="ECO:0000256" key="1">
    <source>
        <dbReference type="ARBA" id="ARBA00007401"/>
    </source>
</evidence>
<evidence type="ECO:0000259" key="4">
    <source>
        <dbReference type="Pfam" id="PF17753"/>
    </source>
</evidence>